<feature type="active site" description="Proton donor" evidence="2">
    <location>
        <position position="34"/>
    </location>
</feature>
<evidence type="ECO:0000256" key="1">
    <source>
        <dbReference type="ARBA" id="ARBA00022801"/>
    </source>
</evidence>
<dbReference type="PANTHER" id="PTHR40037">
    <property type="entry name" value="PHOSPHOESTERASE YJCG-RELATED"/>
    <property type="match status" value="1"/>
</dbReference>
<evidence type="ECO:0000313" key="4">
    <source>
        <dbReference type="Proteomes" id="UP000626244"/>
    </source>
</evidence>
<dbReference type="PANTHER" id="PTHR40037:SF1">
    <property type="entry name" value="PHOSPHOESTERASE SAOUHSC_00951-RELATED"/>
    <property type="match status" value="1"/>
</dbReference>
<dbReference type="RefSeq" id="WP_088000003.1">
    <property type="nucleotide sequence ID" value="NZ_BMHB01000001.1"/>
</dbReference>
<dbReference type="Pfam" id="PF13563">
    <property type="entry name" value="2_5_RNA_ligase2"/>
    <property type="match status" value="1"/>
</dbReference>
<feature type="active site" description="Proton acceptor" evidence="2">
    <location>
        <position position="115"/>
    </location>
</feature>
<accession>A0A8J3EXD6</accession>
<evidence type="ECO:0000313" key="3">
    <source>
        <dbReference type="EMBL" id="GGI14915.1"/>
    </source>
</evidence>
<dbReference type="AlphaFoldDB" id="A0A8J3EXD6"/>
<evidence type="ECO:0000256" key="2">
    <source>
        <dbReference type="HAMAP-Rule" id="MF_01444"/>
    </source>
</evidence>
<name>A0A8J3EXD6_9BACI</name>
<dbReference type="Proteomes" id="UP000626244">
    <property type="component" value="Unassembled WGS sequence"/>
</dbReference>
<dbReference type="HAMAP" id="MF_01444">
    <property type="entry name" value="2H_phosphoesterase_YjcG"/>
    <property type="match status" value="1"/>
</dbReference>
<feature type="short sequence motif" description="HXTX 2" evidence="2">
    <location>
        <begin position="115"/>
        <end position="118"/>
    </location>
</feature>
<dbReference type="InterPro" id="IPR022932">
    <property type="entry name" value="YjcG"/>
</dbReference>
<organism evidence="3 4">
    <name type="scientific">Gottfriedia solisilvae</name>
    <dbReference type="NCBI Taxonomy" id="1516104"/>
    <lineage>
        <taxon>Bacteria</taxon>
        <taxon>Bacillati</taxon>
        <taxon>Bacillota</taxon>
        <taxon>Bacilli</taxon>
        <taxon>Bacillales</taxon>
        <taxon>Bacillaceae</taxon>
        <taxon>Gottfriedia</taxon>
    </lineage>
</organism>
<proteinExistence type="inferred from homology"/>
<keyword evidence="1 2" id="KW-0378">Hydrolase</keyword>
<feature type="short sequence motif" description="HXTX 1" evidence="2">
    <location>
        <begin position="34"/>
        <end position="37"/>
    </location>
</feature>
<dbReference type="Gene3D" id="3.90.1140.10">
    <property type="entry name" value="Cyclic phosphodiesterase"/>
    <property type="match status" value="1"/>
</dbReference>
<gene>
    <name evidence="3" type="ORF">GCM10007380_25340</name>
</gene>
<protein>
    <recommendedName>
        <fullName evidence="2">Putative phosphoesterase GCM10007380_25340</fullName>
        <ecNumber evidence="2">3.1.-.-</ecNumber>
    </recommendedName>
</protein>
<reference evidence="4" key="1">
    <citation type="journal article" date="2019" name="Int. J. Syst. Evol. Microbiol.">
        <title>The Global Catalogue of Microorganisms (GCM) 10K type strain sequencing project: providing services to taxonomists for standard genome sequencing and annotation.</title>
        <authorList>
            <consortium name="The Broad Institute Genomics Platform"/>
            <consortium name="The Broad Institute Genome Sequencing Center for Infectious Disease"/>
            <person name="Wu L."/>
            <person name="Ma J."/>
        </authorList>
    </citation>
    <scope>NUCLEOTIDE SEQUENCE [LARGE SCALE GENOMIC DNA]</scope>
    <source>
        <strain evidence="4">CGMCC 1.14993</strain>
    </source>
</reference>
<dbReference type="EMBL" id="BMHB01000001">
    <property type="protein sequence ID" value="GGI14915.1"/>
    <property type="molecule type" value="Genomic_DNA"/>
</dbReference>
<dbReference type="NCBIfam" id="NF010223">
    <property type="entry name" value="PRK13679.1"/>
    <property type="match status" value="1"/>
</dbReference>
<dbReference type="EC" id="3.1.-.-" evidence="2"/>
<dbReference type="OrthoDB" id="1524661at2"/>
<sequence>MKCGVVIFPSKFVQDKANEFRKRFDPAYTLISPHVTIRSGFELNDDQLPTIISQLNEIASKIEPFELEINKVSSFAPVNNVIYLKVTPVDALKELHEKMHTGAFPKTKEYAFVPHITIGQQLQDAEFGDILGQLSMIQFSYNEMIDSIKLVYQLENGAWEVYETFKLGAKQ</sequence>
<comment type="similarity">
    <text evidence="2">Belongs to the 2H phosphoesterase superfamily. YjcG family.</text>
</comment>
<comment type="caution">
    <text evidence="3">The sequence shown here is derived from an EMBL/GenBank/DDBJ whole genome shotgun (WGS) entry which is preliminary data.</text>
</comment>
<keyword evidence="4" id="KW-1185">Reference proteome</keyword>
<dbReference type="SUPFAM" id="SSF55144">
    <property type="entry name" value="LigT-like"/>
    <property type="match status" value="1"/>
</dbReference>
<dbReference type="InterPro" id="IPR009097">
    <property type="entry name" value="Cyclic_Pdiesterase"/>
</dbReference>
<dbReference type="InterPro" id="IPR050580">
    <property type="entry name" value="2H_phosphoesterase_YjcG-like"/>
</dbReference>
<dbReference type="GO" id="GO:0016788">
    <property type="term" value="F:hydrolase activity, acting on ester bonds"/>
    <property type="evidence" value="ECO:0007669"/>
    <property type="project" value="UniProtKB-UniRule"/>
</dbReference>